<evidence type="ECO:0000256" key="2">
    <source>
        <dbReference type="ARBA" id="ARBA00022801"/>
    </source>
</evidence>
<dbReference type="OMA" id="SADTQWW"/>
<dbReference type="CTD" id="20231355"/>
<dbReference type="InterPro" id="IPR050985">
    <property type="entry name" value="Alpha-glycosidase_related"/>
</dbReference>
<accession>V4ALZ6</accession>
<dbReference type="GeneID" id="20231355"/>
<evidence type="ECO:0000256" key="3">
    <source>
        <dbReference type="ARBA" id="ARBA00023295"/>
    </source>
</evidence>
<dbReference type="GO" id="GO:0004553">
    <property type="term" value="F:hydrolase activity, hydrolyzing O-glycosyl compounds"/>
    <property type="evidence" value="ECO:0007669"/>
    <property type="project" value="InterPro"/>
</dbReference>
<evidence type="ECO:0000256" key="1">
    <source>
        <dbReference type="ARBA" id="ARBA00007806"/>
    </source>
</evidence>
<dbReference type="CDD" id="cd06592">
    <property type="entry name" value="GH31_NET37"/>
    <property type="match status" value="1"/>
</dbReference>
<dbReference type="InterPro" id="IPR048395">
    <property type="entry name" value="Glyco_hydro_31_C"/>
</dbReference>
<dbReference type="STRING" id="225164.V4ALZ6"/>
<dbReference type="KEGG" id="lgi:LOTGIDRAFT_116491"/>
<keyword evidence="2 4" id="KW-0378">Hydrolase</keyword>
<dbReference type="OrthoDB" id="10070917at2759"/>
<evidence type="ECO:0000259" key="6">
    <source>
        <dbReference type="Pfam" id="PF21365"/>
    </source>
</evidence>
<dbReference type="HOGENOM" id="CLU_008294_0_0_1"/>
<dbReference type="RefSeq" id="XP_009053628.1">
    <property type="nucleotide sequence ID" value="XM_009055380.1"/>
</dbReference>
<dbReference type="PANTHER" id="PTHR43053:SF4">
    <property type="entry name" value="MYOGENESIS-REGULATING GLYCOSIDASE"/>
    <property type="match status" value="1"/>
</dbReference>
<feature type="domain" description="Glycosyl hydrolase family 31 C-terminal" evidence="6">
    <location>
        <begin position="512"/>
        <end position="594"/>
    </location>
</feature>
<name>V4ALZ6_LOTGI</name>
<dbReference type="AlphaFoldDB" id="V4ALZ6"/>
<comment type="similarity">
    <text evidence="1 4">Belongs to the glycosyl hydrolase 31 family.</text>
</comment>
<dbReference type="Proteomes" id="UP000030746">
    <property type="component" value="Unassembled WGS sequence"/>
</dbReference>
<dbReference type="PANTHER" id="PTHR43053">
    <property type="entry name" value="GLYCOSIDASE FAMILY 31"/>
    <property type="match status" value="1"/>
</dbReference>
<keyword evidence="8" id="KW-1185">Reference proteome</keyword>
<dbReference type="GO" id="GO:0005975">
    <property type="term" value="P:carbohydrate metabolic process"/>
    <property type="evidence" value="ECO:0007669"/>
    <property type="project" value="InterPro"/>
</dbReference>
<keyword evidence="3 4" id="KW-0326">Glycosidase</keyword>
<dbReference type="Pfam" id="PF01055">
    <property type="entry name" value="Glyco_hydro_31_2nd"/>
    <property type="match status" value="1"/>
</dbReference>
<organism evidence="7 8">
    <name type="scientific">Lottia gigantea</name>
    <name type="common">Giant owl limpet</name>
    <dbReference type="NCBI Taxonomy" id="225164"/>
    <lineage>
        <taxon>Eukaryota</taxon>
        <taxon>Metazoa</taxon>
        <taxon>Spiralia</taxon>
        <taxon>Lophotrochozoa</taxon>
        <taxon>Mollusca</taxon>
        <taxon>Gastropoda</taxon>
        <taxon>Patellogastropoda</taxon>
        <taxon>Lottioidea</taxon>
        <taxon>Lottiidae</taxon>
        <taxon>Lottia</taxon>
    </lineage>
</organism>
<feature type="domain" description="Glycoside hydrolase family 31 TIM barrel" evidence="5">
    <location>
        <begin position="195"/>
        <end position="501"/>
    </location>
</feature>
<dbReference type="SUPFAM" id="SSF51445">
    <property type="entry name" value="(Trans)glycosidases"/>
    <property type="match status" value="1"/>
</dbReference>
<dbReference type="Pfam" id="PF21365">
    <property type="entry name" value="Glyco_hydro_31_3rd"/>
    <property type="match status" value="1"/>
</dbReference>
<evidence type="ECO:0000313" key="7">
    <source>
        <dbReference type="EMBL" id="ESO95785.1"/>
    </source>
</evidence>
<evidence type="ECO:0000256" key="4">
    <source>
        <dbReference type="RuleBase" id="RU361185"/>
    </source>
</evidence>
<dbReference type="SUPFAM" id="SSF51011">
    <property type="entry name" value="Glycosyl hydrolase domain"/>
    <property type="match status" value="1"/>
</dbReference>
<dbReference type="Gene3D" id="2.60.40.1180">
    <property type="entry name" value="Golgi alpha-mannosidase II"/>
    <property type="match status" value="1"/>
</dbReference>
<protein>
    <recommendedName>
        <fullName evidence="9">Glycoside hydrolase family 31 N-terminal domain-containing protein</fullName>
    </recommendedName>
</protein>
<dbReference type="Gene3D" id="3.20.20.80">
    <property type="entry name" value="Glycosidases"/>
    <property type="match status" value="1"/>
</dbReference>
<dbReference type="InterPro" id="IPR013780">
    <property type="entry name" value="Glyco_hydro_b"/>
</dbReference>
<proteinExistence type="inferred from homology"/>
<dbReference type="InterPro" id="IPR000322">
    <property type="entry name" value="Glyco_hydro_31_TIM"/>
</dbReference>
<evidence type="ECO:0008006" key="9">
    <source>
        <dbReference type="Google" id="ProtNLM"/>
    </source>
</evidence>
<evidence type="ECO:0000313" key="8">
    <source>
        <dbReference type="Proteomes" id="UP000030746"/>
    </source>
</evidence>
<sequence length="595" mass="69112">MGVKNPSSYKSCSQDGNVCVTWENDRKLVMTTRKENDVTCYDVSWSALSCVSQELKDCLNMSGHWYGGFQDWNQYWPMNIIQQKLAPYVASDSYAKMYGGVLERYFLSSAGYGVFIDQDVPLHLSMNENNTRQFCMSAKYTQYPYINYDNSLPYLNYSVCYANNIRKVHDYMSKTYIPRPENIPDEKLFKSPIWSTWAMYKKDINETQLEEFADDIISNNFPHSQIELDDEWTVRYGDMGFDLNKFPDPAAMVRRLNNKGFRVTIWVHPFFNEDSTSFKEAYEKRYLVRQLDSNLPALVSWWRGKLAGILDVTNPEAVSWYLKQLQNLKTNYNISSFKFDAGEVNWLPNVYSVNSTYRNPDVYTQKWAELAYESDKNIRHQEVRVGARTQRLPIFSRMLDRDSTWTRSNGLKTIIPCALTFGLIGYPFVLPDMIGGNAYDAADGLEARNYPDQELFIRWLQVNTFLPSMQFSVPPWIYNDTTLTTEARKLIDLHTSYTPTIVRLAREATVTGSPIIRPLWWVAPTDAITFMIDDEFLLGNDILVAPVVIQGDLSRDIYLPAGRWQDKLRNTVRDGGKWLTNYKASLYELPYFIRV</sequence>
<reference evidence="7 8" key="1">
    <citation type="journal article" date="2013" name="Nature">
        <title>Insights into bilaterian evolution from three spiralian genomes.</title>
        <authorList>
            <person name="Simakov O."/>
            <person name="Marletaz F."/>
            <person name="Cho S.J."/>
            <person name="Edsinger-Gonzales E."/>
            <person name="Havlak P."/>
            <person name="Hellsten U."/>
            <person name="Kuo D.H."/>
            <person name="Larsson T."/>
            <person name="Lv J."/>
            <person name="Arendt D."/>
            <person name="Savage R."/>
            <person name="Osoegawa K."/>
            <person name="de Jong P."/>
            <person name="Grimwood J."/>
            <person name="Chapman J.A."/>
            <person name="Shapiro H."/>
            <person name="Aerts A."/>
            <person name="Otillar R.P."/>
            <person name="Terry A.Y."/>
            <person name="Boore J.L."/>
            <person name="Grigoriev I.V."/>
            <person name="Lindberg D.R."/>
            <person name="Seaver E.C."/>
            <person name="Weisblat D.A."/>
            <person name="Putnam N.H."/>
            <person name="Rokhsar D.S."/>
        </authorList>
    </citation>
    <scope>NUCLEOTIDE SEQUENCE [LARGE SCALE GENOMIC DNA]</scope>
</reference>
<dbReference type="EMBL" id="KB201611">
    <property type="protein sequence ID" value="ESO95785.1"/>
    <property type="molecule type" value="Genomic_DNA"/>
</dbReference>
<gene>
    <name evidence="7" type="ORF">LOTGIDRAFT_116491</name>
</gene>
<evidence type="ECO:0000259" key="5">
    <source>
        <dbReference type="Pfam" id="PF01055"/>
    </source>
</evidence>
<dbReference type="InterPro" id="IPR017853">
    <property type="entry name" value="GH"/>
</dbReference>